<dbReference type="Proteomes" id="UP001194539">
    <property type="component" value="Unassembled WGS sequence"/>
</dbReference>
<comment type="caution">
    <text evidence="1">The sequence shown here is derived from an EMBL/GenBank/DDBJ whole genome shotgun (WGS) entry which is preliminary data.</text>
</comment>
<reference evidence="1 2" key="1">
    <citation type="submission" date="2020-07" db="EMBL/GenBank/DDBJ databases">
        <title>Bradyrhizobium diversity isolated from nodules of indigenous legumes of Western Australia.</title>
        <authorList>
            <person name="Klepa M.S."/>
        </authorList>
    </citation>
    <scope>NUCLEOTIDE SEQUENCE [LARGE SCALE GENOMIC DNA]</scope>
    <source>
        <strain evidence="1 2">CNPSo 4019</strain>
    </source>
</reference>
<sequence length="417" mass="46158">MGEWYRGIAVAGSGPSSTDVHDLGPGTYFTDTSGVAKDYAKFRSTDSKWTARPAVLYGNFAEGSLGPVLDLTSGPDGQAWRQFEETSYVGMTNRQIMKTNPERYGPMFKEWVAQRGLNLNQYAAIVGPEYLRGGRQLCIRNPEVADRVIASMVGQSVYAPPPVLPNAISLTYSGRGQANGHIMVAVFAVVDAAANYFNQKFQEAAIHRVVKQDLQSIRDWQAKHPGDGALIAITFRRTVLNSEFMQNKVLIQPGDAFEFSSIYFAPSPEEAVKQMSAGREFVQGDIIDGPYKTVRRKQGIWIAPRGRVEEAALSSPWPMGWWRVWDGNTWYYYLGPNGVAMSSKTSPLNTRTPPAKAHNTGTWAYSTPKTLVITWKQVAGAPKPCKETFWNADEGCEQMNANSNLYSPLVAKRMESS</sequence>
<evidence type="ECO:0000313" key="1">
    <source>
        <dbReference type="EMBL" id="MBH5385849.1"/>
    </source>
</evidence>
<keyword evidence="2" id="KW-1185">Reference proteome</keyword>
<accession>A0ABS0NXW2</accession>
<dbReference type="RefSeq" id="WP_197965350.1">
    <property type="nucleotide sequence ID" value="NZ_JACEGD010000005.1"/>
</dbReference>
<evidence type="ECO:0000313" key="2">
    <source>
        <dbReference type="Proteomes" id="UP001194539"/>
    </source>
</evidence>
<gene>
    <name evidence="1" type="ORF">H1B27_06065</name>
</gene>
<protein>
    <submittedName>
        <fullName evidence="1">Uncharacterized protein</fullName>
    </submittedName>
</protein>
<proteinExistence type="predicted"/>
<dbReference type="EMBL" id="JACEGD010000005">
    <property type="protein sequence ID" value="MBH5385849.1"/>
    <property type="molecule type" value="Genomic_DNA"/>
</dbReference>
<name>A0ABS0NXW2_9BRAD</name>
<organism evidence="1 2">
    <name type="scientific">Bradyrhizobium diversitatis</name>
    <dbReference type="NCBI Taxonomy" id="2755406"/>
    <lineage>
        <taxon>Bacteria</taxon>
        <taxon>Pseudomonadati</taxon>
        <taxon>Pseudomonadota</taxon>
        <taxon>Alphaproteobacteria</taxon>
        <taxon>Hyphomicrobiales</taxon>
        <taxon>Nitrobacteraceae</taxon>
        <taxon>Bradyrhizobium</taxon>
    </lineage>
</organism>